<dbReference type="EMBL" id="REFR01000012">
    <property type="protein sequence ID" value="RMB05028.1"/>
    <property type="molecule type" value="Genomic_DNA"/>
</dbReference>
<dbReference type="RefSeq" id="WP_121939274.1">
    <property type="nucleotide sequence ID" value="NZ_REFR01000012.1"/>
</dbReference>
<evidence type="ECO:0000313" key="3">
    <source>
        <dbReference type="Proteomes" id="UP000271227"/>
    </source>
</evidence>
<feature type="signal peptide" evidence="1">
    <location>
        <begin position="1"/>
        <end position="23"/>
    </location>
</feature>
<proteinExistence type="predicted"/>
<organism evidence="2 3">
    <name type="scientific">Eilatimonas milleporae</name>
    <dbReference type="NCBI Taxonomy" id="911205"/>
    <lineage>
        <taxon>Bacteria</taxon>
        <taxon>Pseudomonadati</taxon>
        <taxon>Pseudomonadota</taxon>
        <taxon>Alphaproteobacteria</taxon>
        <taxon>Kordiimonadales</taxon>
        <taxon>Kordiimonadaceae</taxon>
        <taxon>Eilatimonas</taxon>
    </lineage>
</organism>
<dbReference type="AlphaFoldDB" id="A0A3M0C5M1"/>
<dbReference type="Proteomes" id="UP000271227">
    <property type="component" value="Unassembled WGS sequence"/>
</dbReference>
<gene>
    <name evidence="2" type="ORF">BXY39_2606</name>
</gene>
<evidence type="ECO:0000313" key="2">
    <source>
        <dbReference type="EMBL" id="RMB05028.1"/>
    </source>
</evidence>
<reference evidence="2 3" key="1">
    <citation type="submission" date="2018-10" db="EMBL/GenBank/DDBJ databases">
        <title>Genomic Encyclopedia of Archaeal and Bacterial Type Strains, Phase II (KMG-II): from individual species to whole genera.</title>
        <authorList>
            <person name="Goeker M."/>
        </authorList>
    </citation>
    <scope>NUCLEOTIDE SEQUENCE [LARGE SCALE GENOMIC DNA]</scope>
    <source>
        <strain evidence="2 3">DSM 25217</strain>
    </source>
</reference>
<keyword evidence="3" id="KW-1185">Reference proteome</keyword>
<evidence type="ECO:0008006" key="4">
    <source>
        <dbReference type="Google" id="ProtNLM"/>
    </source>
</evidence>
<dbReference type="InParanoid" id="A0A3M0C5M1"/>
<accession>A0A3M0C5M1</accession>
<feature type="chain" id="PRO_5017995711" description="LTXXQ motif family protein" evidence="1">
    <location>
        <begin position="24"/>
        <end position="196"/>
    </location>
</feature>
<name>A0A3M0C5M1_9PROT</name>
<sequence length="196" mass="21240">MIAIRTFRWIALTVAGTVLSAQAADDMAPLDDLGAVVRDLGAGYQAADSVSEVSSSVNHGECSDAGAGDRYRQRITEYHQRVAELDAQLGQLSPKHLTKESRKLLKRIRLQEAALNTALKTLTGEMHLARKEAAAARRAVHGRLAQLAREREALMNQTVSASTPRTSLLLDIPDLGQFVMDGPATPPKPPRPVAER</sequence>
<keyword evidence="1" id="KW-0732">Signal</keyword>
<evidence type="ECO:0000256" key="1">
    <source>
        <dbReference type="SAM" id="SignalP"/>
    </source>
</evidence>
<protein>
    <recommendedName>
        <fullName evidence="4">LTXXQ motif family protein</fullName>
    </recommendedName>
</protein>
<comment type="caution">
    <text evidence="2">The sequence shown here is derived from an EMBL/GenBank/DDBJ whole genome shotgun (WGS) entry which is preliminary data.</text>
</comment>